<evidence type="ECO:0000313" key="4">
    <source>
        <dbReference type="Ensembl" id="ENSDCDP00010021898.1"/>
    </source>
</evidence>
<feature type="domain" description="Ig-like" evidence="2">
    <location>
        <begin position="20"/>
        <end position="105"/>
    </location>
</feature>
<reference evidence="3 5" key="1">
    <citation type="submission" date="2020-06" db="EMBL/GenBank/DDBJ databases">
        <authorList>
            <consortium name="Wellcome Sanger Institute Data Sharing"/>
        </authorList>
    </citation>
    <scope>NUCLEOTIDE SEQUENCE [LARGE SCALE GENOMIC DNA]</scope>
</reference>
<keyword evidence="1" id="KW-0732">Signal</keyword>
<dbReference type="SMART" id="SM00406">
    <property type="entry name" value="IGv"/>
    <property type="match status" value="1"/>
</dbReference>
<dbReference type="PROSITE" id="PS50835">
    <property type="entry name" value="IG_LIKE"/>
    <property type="match status" value="1"/>
</dbReference>
<dbReference type="InterPro" id="IPR007110">
    <property type="entry name" value="Ig-like_dom"/>
</dbReference>
<keyword evidence="5" id="KW-1185">Reference proteome</keyword>
<dbReference type="Ensembl" id="ENSDCDT00010001195.1">
    <property type="protein sequence ID" value="ENSDCDP00010001138.1"/>
    <property type="gene ID" value="ENSDCDG00010000621.1"/>
</dbReference>
<dbReference type="Proteomes" id="UP000694580">
    <property type="component" value="Chromosome 1"/>
</dbReference>
<evidence type="ECO:0000259" key="2">
    <source>
        <dbReference type="PROSITE" id="PS50835"/>
    </source>
</evidence>
<organism evidence="4 5">
    <name type="scientific">Denticeps clupeoides</name>
    <name type="common">denticle herring</name>
    <dbReference type="NCBI Taxonomy" id="299321"/>
    <lineage>
        <taxon>Eukaryota</taxon>
        <taxon>Metazoa</taxon>
        <taxon>Chordata</taxon>
        <taxon>Craniata</taxon>
        <taxon>Vertebrata</taxon>
        <taxon>Euteleostomi</taxon>
        <taxon>Actinopterygii</taxon>
        <taxon>Neopterygii</taxon>
        <taxon>Teleostei</taxon>
        <taxon>Clupei</taxon>
        <taxon>Clupeiformes</taxon>
        <taxon>Denticipitoidei</taxon>
        <taxon>Denticipitidae</taxon>
        <taxon>Denticeps</taxon>
    </lineage>
</organism>
<evidence type="ECO:0000256" key="1">
    <source>
        <dbReference type="SAM" id="SignalP"/>
    </source>
</evidence>
<dbReference type="Gene3D" id="2.60.40.10">
    <property type="entry name" value="Immunoglobulins"/>
    <property type="match status" value="1"/>
</dbReference>
<dbReference type="Ensembl" id="ENSDCDT00010024249.1">
    <property type="protein sequence ID" value="ENSDCDP00010021898.1"/>
    <property type="gene ID" value="ENSDCDG00010010955.1"/>
</dbReference>
<dbReference type="SUPFAM" id="SSF48726">
    <property type="entry name" value="Immunoglobulin"/>
    <property type="match status" value="1"/>
</dbReference>
<sequence>IMIFNTTSLTALIFTLSGLEALVLTQEKTKTVPLGQNVQIHCGKDSNSLDISWYQQKPGAAPKFLLVDSTRASGLPSRFSYTDNGFTEYLNIYGVTSDDEAVYYCACSSDVLLQKPPGPKHGLNMD</sequence>
<evidence type="ECO:0000313" key="5">
    <source>
        <dbReference type="Proteomes" id="UP000694580"/>
    </source>
</evidence>
<dbReference type="Pfam" id="PF07686">
    <property type="entry name" value="V-set"/>
    <property type="match status" value="1"/>
</dbReference>
<reference evidence="4" key="2">
    <citation type="submission" date="2025-05" db="UniProtKB">
        <authorList>
            <consortium name="Ensembl"/>
        </authorList>
    </citation>
    <scope>IDENTIFICATION</scope>
</reference>
<dbReference type="InterPro" id="IPR050150">
    <property type="entry name" value="IgV_Light_Chain"/>
</dbReference>
<accession>A0A8C4A0T7</accession>
<dbReference type="InterPro" id="IPR036179">
    <property type="entry name" value="Ig-like_dom_sf"/>
</dbReference>
<proteinExistence type="predicted"/>
<dbReference type="InterPro" id="IPR003599">
    <property type="entry name" value="Ig_sub"/>
</dbReference>
<dbReference type="AlphaFoldDB" id="A0A8C4A0T7"/>
<name>A0A8C4A0T7_9TELE</name>
<evidence type="ECO:0000313" key="3">
    <source>
        <dbReference type="Ensembl" id="ENSDCDP00010001138.1"/>
    </source>
</evidence>
<dbReference type="SMART" id="SM00409">
    <property type="entry name" value="IG"/>
    <property type="match status" value="1"/>
</dbReference>
<dbReference type="InterPro" id="IPR013106">
    <property type="entry name" value="Ig_V-set"/>
</dbReference>
<feature type="chain" id="PRO_5044680166" description="Ig-like domain-containing protein" evidence="1">
    <location>
        <begin position="22"/>
        <end position="126"/>
    </location>
</feature>
<feature type="signal peptide" evidence="1">
    <location>
        <begin position="1"/>
        <end position="21"/>
    </location>
</feature>
<dbReference type="GeneTree" id="ENSGT00940000161517"/>
<dbReference type="InterPro" id="IPR013783">
    <property type="entry name" value="Ig-like_fold"/>
</dbReference>
<dbReference type="PANTHER" id="PTHR23267">
    <property type="entry name" value="IMMUNOGLOBULIN LIGHT CHAIN"/>
    <property type="match status" value="1"/>
</dbReference>
<protein>
    <recommendedName>
        <fullName evidence="2">Ig-like domain-containing protein</fullName>
    </recommendedName>
</protein>